<dbReference type="InterPro" id="IPR013730">
    <property type="entry name" value="Fyv7/TAP26"/>
</dbReference>
<dbReference type="GO" id="GO:0005634">
    <property type="term" value="C:nucleus"/>
    <property type="evidence" value="ECO:0007669"/>
    <property type="project" value="TreeGrafter"/>
</dbReference>
<feature type="compositionally biased region" description="Basic and acidic residues" evidence="1">
    <location>
        <begin position="100"/>
        <end position="141"/>
    </location>
</feature>
<comment type="caution">
    <text evidence="2">The sequence shown here is derived from an EMBL/GenBank/DDBJ whole genome shotgun (WGS) entry which is preliminary data.</text>
</comment>
<reference evidence="2 3" key="1">
    <citation type="submission" date="2017-12" db="EMBL/GenBank/DDBJ databases">
        <title>Sequencing, de novo assembly and annotation of complete genome of a new Thraustochytrid species, strain FCC1311.</title>
        <authorList>
            <person name="Sedici K."/>
            <person name="Godart F."/>
            <person name="Aiese Cigliano R."/>
            <person name="Sanseverino W."/>
            <person name="Barakat M."/>
            <person name="Ortet P."/>
            <person name="Marechal E."/>
            <person name="Cagnac O."/>
            <person name="Amato A."/>
        </authorList>
    </citation>
    <scope>NUCLEOTIDE SEQUENCE [LARGE SCALE GENOMIC DNA]</scope>
</reference>
<dbReference type="Pfam" id="PF08524">
    <property type="entry name" value="rRNA_processing"/>
    <property type="match status" value="1"/>
</dbReference>
<name>A0A2R5GTT6_9STRA</name>
<dbReference type="PANTHER" id="PTHR15657:SF1">
    <property type="entry name" value="THYROID TRANSCRIPTION FACTOR 1-ASSOCIATED PROTEIN 26"/>
    <property type="match status" value="1"/>
</dbReference>
<dbReference type="InParanoid" id="A0A2R5GTT6"/>
<feature type="region of interest" description="Disordered" evidence="1">
    <location>
        <begin position="19"/>
        <end position="184"/>
    </location>
</feature>
<dbReference type="AlphaFoldDB" id="A0A2R5GTT6"/>
<feature type="compositionally biased region" description="Basic residues" evidence="1">
    <location>
        <begin position="142"/>
        <end position="167"/>
    </location>
</feature>
<dbReference type="Proteomes" id="UP000241890">
    <property type="component" value="Unassembled WGS sequence"/>
</dbReference>
<evidence type="ECO:0000313" key="2">
    <source>
        <dbReference type="EMBL" id="GBG31304.1"/>
    </source>
</evidence>
<evidence type="ECO:0000313" key="3">
    <source>
        <dbReference type="Proteomes" id="UP000241890"/>
    </source>
</evidence>
<protein>
    <recommendedName>
        <fullName evidence="4">rRNA-processing protein FYV7</fullName>
    </recommendedName>
</protein>
<evidence type="ECO:0000256" key="1">
    <source>
        <dbReference type="SAM" id="MobiDB-lite"/>
    </source>
</evidence>
<accession>A0A2R5GTT6</accession>
<dbReference type="PANTHER" id="PTHR15657">
    <property type="entry name" value="THYROID TRANSCRIPTION FACTOR 1-ASSOCIATED PROTEIN 26"/>
    <property type="match status" value="1"/>
</dbReference>
<evidence type="ECO:0008006" key="4">
    <source>
        <dbReference type="Google" id="ProtNLM"/>
    </source>
</evidence>
<sequence>MERRAAISLQDFVKAKQHDASYARKLQKDKARRAAKIQREYRRALKKEGYNPDEGEKQDSKKEDDKTSSFTNSANGKKRPRGASTGADESATGKPPKAKKLSETGKHDRFSAARKEAEDREAERIRKQKEREDRAKDAERKRKERKQLKRKLSRKTRKGQPILRHKMDHLLSKLEKEHAESASR</sequence>
<dbReference type="EMBL" id="BEYU01000095">
    <property type="protein sequence ID" value="GBG31304.1"/>
    <property type="molecule type" value="Genomic_DNA"/>
</dbReference>
<organism evidence="2 3">
    <name type="scientific">Hondaea fermentalgiana</name>
    <dbReference type="NCBI Taxonomy" id="2315210"/>
    <lineage>
        <taxon>Eukaryota</taxon>
        <taxon>Sar</taxon>
        <taxon>Stramenopiles</taxon>
        <taxon>Bigyra</taxon>
        <taxon>Labyrinthulomycetes</taxon>
        <taxon>Thraustochytrida</taxon>
        <taxon>Thraustochytriidae</taxon>
        <taxon>Hondaea</taxon>
    </lineage>
</organism>
<feature type="compositionally biased region" description="Basic and acidic residues" evidence="1">
    <location>
        <begin position="168"/>
        <end position="184"/>
    </location>
</feature>
<feature type="compositionally biased region" description="Basic and acidic residues" evidence="1">
    <location>
        <begin position="19"/>
        <end position="29"/>
    </location>
</feature>
<gene>
    <name evidence="2" type="ORF">FCC1311_075272</name>
</gene>
<proteinExistence type="predicted"/>
<feature type="compositionally biased region" description="Basic and acidic residues" evidence="1">
    <location>
        <begin position="37"/>
        <end position="67"/>
    </location>
</feature>
<keyword evidence="3" id="KW-1185">Reference proteome</keyword>